<accession>A0A1I4AIP4</accession>
<dbReference type="SUPFAM" id="SSF53697">
    <property type="entry name" value="SIS domain"/>
    <property type="match status" value="1"/>
</dbReference>
<sequence length="159" mass="18110">MVNNEEQQKLLSKTLDSVIRREVSCVADHLKNPKQVYYLAETPVKEKVEYFLRQYNPINAMEVEDLSLVDKHDVLFFVIQGEPTVANLEKAKEFEAKLAKLTGITDEIESSISYLSKDVLGIHVPNSEGVEETTYNKVFLEALEIVLGIMKEKIARSYS</sequence>
<dbReference type="GO" id="GO:1901135">
    <property type="term" value="P:carbohydrate derivative metabolic process"/>
    <property type="evidence" value="ECO:0007669"/>
    <property type="project" value="InterPro"/>
</dbReference>
<proteinExistence type="predicted"/>
<dbReference type="Proteomes" id="UP000199589">
    <property type="component" value="Unassembled WGS sequence"/>
</dbReference>
<evidence type="ECO:0000313" key="2">
    <source>
        <dbReference type="Proteomes" id="UP000199589"/>
    </source>
</evidence>
<name>A0A1I4AIP4_9LACT</name>
<dbReference type="EMBL" id="FOSJ01000049">
    <property type="protein sequence ID" value="SFK55877.1"/>
    <property type="molecule type" value="Genomic_DNA"/>
</dbReference>
<protein>
    <submittedName>
        <fullName evidence="1">Uncharacterized protein</fullName>
    </submittedName>
</protein>
<dbReference type="GO" id="GO:0097367">
    <property type="term" value="F:carbohydrate derivative binding"/>
    <property type="evidence" value="ECO:0007669"/>
    <property type="project" value="InterPro"/>
</dbReference>
<organism evidence="1 2">
    <name type="scientific">Marinilactibacillus piezotolerans</name>
    <dbReference type="NCBI Taxonomy" id="258723"/>
    <lineage>
        <taxon>Bacteria</taxon>
        <taxon>Bacillati</taxon>
        <taxon>Bacillota</taxon>
        <taxon>Bacilli</taxon>
        <taxon>Lactobacillales</taxon>
        <taxon>Carnobacteriaceae</taxon>
        <taxon>Marinilactibacillus</taxon>
    </lineage>
</organism>
<evidence type="ECO:0000313" key="1">
    <source>
        <dbReference type="EMBL" id="SFK55877.1"/>
    </source>
</evidence>
<gene>
    <name evidence="1" type="ORF">SAMN04488569_104911</name>
</gene>
<dbReference type="InterPro" id="IPR046348">
    <property type="entry name" value="SIS_dom_sf"/>
</dbReference>
<dbReference type="RefSeq" id="WP_072695193.1">
    <property type="nucleotide sequence ID" value="NZ_FOSJ01000049.1"/>
</dbReference>
<keyword evidence="2" id="KW-1185">Reference proteome</keyword>
<reference evidence="2" key="1">
    <citation type="submission" date="2016-10" db="EMBL/GenBank/DDBJ databases">
        <authorList>
            <person name="Varghese N."/>
            <person name="Submissions S."/>
        </authorList>
    </citation>
    <scope>NUCLEOTIDE SEQUENCE [LARGE SCALE GENOMIC DNA]</scope>
    <source>
        <strain evidence="2">DSM 16108</strain>
    </source>
</reference>
<dbReference type="AlphaFoldDB" id="A0A1I4AIP4"/>